<evidence type="ECO:0000259" key="3">
    <source>
        <dbReference type="PROSITE" id="PS51931"/>
    </source>
</evidence>
<accession>A0A0B9H673</accession>
<dbReference type="PIRSF" id="PIRSF012296">
    <property type="entry name" value="EutS_PduU"/>
    <property type="match status" value="1"/>
</dbReference>
<evidence type="ECO:0000256" key="2">
    <source>
        <dbReference type="ARBA" id="ARBA00024446"/>
    </source>
</evidence>
<keyword evidence="2" id="KW-1283">Bacterial microcompartment</keyword>
<dbReference type="InterPro" id="IPR009307">
    <property type="entry name" value="EutS/PduU/CutR"/>
</dbReference>
<evidence type="ECO:0000313" key="4">
    <source>
        <dbReference type="EMBL" id="KHT64397.1"/>
    </source>
</evidence>
<dbReference type="Proteomes" id="UP000031278">
    <property type="component" value="Unassembled WGS sequence"/>
</dbReference>
<dbReference type="Gene3D" id="3.30.70.1710">
    <property type="match status" value="1"/>
</dbReference>
<dbReference type="AlphaFoldDB" id="A0A0B9H673"/>
<dbReference type="SUPFAM" id="SSF143414">
    <property type="entry name" value="CcmK-like"/>
    <property type="match status" value="1"/>
</dbReference>
<name>A0A0B9H673_9GAMM</name>
<evidence type="ECO:0000256" key="1">
    <source>
        <dbReference type="ARBA" id="ARBA00024322"/>
    </source>
</evidence>
<dbReference type="PANTHER" id="PTHR40449">
    <property type="entry name" value="ETHANOLAMINE UTILIZATION PROTEIN EUTS"/>
    <property type="match status" value="1"/>
</dbReference>
<dbReference type="EMBL" id="JWLZ01000090">
    <property type="protein sequence ID" value="KHT64397.1"/>
    <property type="molecule type" value="Genomic_DNA"/>
</dbReference>
<dbReference type="GO" id="GO:0031469">
    <property type="term" value="C:bacterial microcompartment"/>
    <property type="evidence" value="ECO:0007669"/>
    <property type="project" value="UniProtKB-SubCell"/>
</dbReference>
<comment type="caution">
    <text evidence="4">The sequence shown here is derived from an EMBL/GenBank/DDBJ whole genome shotgun (WGS) entry which is preliminary data.</text>
</comment>
<dbReference type="PANTHER" id="PTHR40449:SF2">
    <property type="entry name" value="BACTERIAL MICROCOMPARTMENT SHELL PROTEIN EUTS"/>
    <property type="match status" value="1"/>
</dbReference>
<protein>
    <submittedName>
        <fullName evidence="4">Propanediol utilization protein</fullName>
    </submittedName>
</protein>
<dbReference type="InterPro" id="IPR044870">
    <property type="entry name" value="BMC_CP"/>
</dbReference>
<organism evidence="4 5">
    <name type="scientific">Photobacterium gaetbulicola</name>
    <dbReference type="NCBI Taxonomy" id="1295392"/>
    <lineage>
        <taxon>Bacteria</taxon>
        <taxon>Pseudomonadati</taxon>
        <taxon>Pseudomonadota</taxon>
        <taxon>Gammaproteobacteria</taxon>
        <taxon>Vibrionales</taxon>
        <taxon>Vibrionaceae</taxon>
        <taxon>Photobacterium</taxon>
    </lineage>
</organism>
<evidence type="ECO:0000313" key="5">
    <source>
        <dbReference type="Proteomes" id="UP000031278"/>
    </source>
</evidence>
<proteinExistence type="predicted"/>
<feature type="domain" description="BMC circularly permuted" evidence="3">
    <location>
        <begin position="12"/>
        <end position="111"/>
    </location>
</feature>
<sequence length="119" mass="12558">MEGATMFNQPDRVVQEYVPGKEVTLIHLIANPAIDVIKALEYNSEGNAIGLITISPGEAAIIAADLATKSGAVKVEKLDIGNGSVVLKGDVSSVEYALQQVRETLALVMKFAVCPITCT</sequence>
<comment type="subcellular location">
    <subcellularLocation>
        <location evidence="1">Bacterial microcompartment</location>
    </subcellularLocation>
</comment>
<dbReference type="Pfam" id="PF00936">
    <property type="entry name" value="BMC"/>
    <property type="match status" value="1"/>
</dbReference>
<dbReference type="SMART" id="SM00877">
    <property type="entry name" value="BMC"/>
    <property type="match status" value="1"/>
</dbReference>
<dbReference type="InterPro" id="IPR000249">
    <property type="entry name" value="BMC_dom"/>
</dbReference>
<gene>
    <name evidence="4" type="ORF">RJ45_06695</name>
</gene>
<dbReference type="PROSITE" id="PS51931">
    <property type="entry name" value="BMC_CP"/>
    <property type="match status" value="1"/>
</dbReference>
<dbReference type="InterPro" id="IPR037233">
    <property type="entry name" value="CcmK-like_sf"/>
</dbReference>
<reference evidence="4 5" key="1">
    <citation type="submission" date="2014-12" db="EMBL/GenBank/DDBJ databases">
        <title>Genome sequencing of Photobacterium gaetbulicola AD005a.</title>
        <authorList>
            <person name="Adrian T.G.S."/>
            <person name="Chan K.G."/>
        </authorList>
    </citation>
    <scope>NUCLEOTIDE SEQUENCE [LARGE SCALE GENOMIC DNA]</scope>
    <source>
        <strain evidence="4 5">AD005a</strain>
    </source>
</reference>